<comment type="caution">
    <text evidence="1">The sequence shown here is derived from an EMBL/GenBank/DDBJ whole genome shotgun (WGS) entry which is preliminary data.</text>
</comment>
<dbReference type="Proteomes" id="UP000886595">
    <property type="component" value="Unassembled WGS sequence"/>
</dbReference>
<evidence type="ECO:0000313" key="2">
    <source>
        <dbReference type="Proteomes" id="UP000886595"/>
    </source>
</evidence>
<proteinExistence type="predicted"/>
<gene>
    <name evidence="1" type="ORF">Bca52824_027362</name>
</gene>
<dbReference type="EMBL" id="JAAMPC010000006">
    <property type="protein sequence ID" value="KAG2307614.1"/>
    <property type="molecule type" value="Genomic_DNA"/>
</dbReference>
<organism evidence="1 2">
    <name type="scientific">Brassica carinata</name>
    <name type="common">Ethiopian mustard</name>
    <name type="synonym">Abyssinian cabbage</name>
    <dbReference type="NCBI Taxonomy" id="52824"/>
    <lineage>
        <taxon>Eukaryota</taxon>
        <taxon>Viridiplantae</taxon>
        <taxon>Streptophyta</taxon>
        <taxon>Embryophyta</taxon>
        <taxon>Tracheophyta</taxon>
        <taxon>Spermatophyta</taxon>
        <taxon>Magnoliopsida</taxon>
        <taxon>eudicotyledons</taxon>
        <taxon>Gunneridae</taxon>
        <taxon>Pentapetalae</taxon>
        <taxon>rosids</taxon>
        <taxon>malvids</taxon>
        <taxon>Brassicales</taxon>
        <taxon>Brassicaceae</taxon>
        <taxon>Brassiceae</taxon>
        <taxon>Brassica</taxon>
    </lineage>
</organism>
<accession>A0A8X7SLN3</accession>
<protein>
    <submittedName>
        <fullName evidence="1">Uncharacterized protein</fullName>
    </submittedName>
</protein>
<sequence>MASSTFLLADLKSGGYAKAVEARFRKGTNVVKGGELTGDYDMDQQFRVGEKRRLLSFLQAQTEAVNLLRGAQTQSNPENTVILTMAGREAVGEKGRQVLVESLFGISKITGEHLS</sequence>
<dbReference type="OrthoDB" id="1731724at2759"/>
<keyword evidence="2" id="KW-1185">Reference proteome</keyword>
<dbReference type="AlphaFoldDB" id="A0A8X7SLN3"/>
<evidence type="ECO:0000313" key="1">
    <source>
        <dbReference type="EMBL" id="KAG2307614.1"/>
    </source>
</evidence>
<reference evidence="1 2" key="1">
    <citation type="submission" date="2020-02" db="EMBL/GenBank/DDBJ databases">
        <authorList>
            <person name="Ma Q."/>
            <person name="Huang Y."/>
            <person name="Song X."/>
            <person name="Pei D."/>
        </authorList>
    </citation>
    <scope>NUCLEOTIDE SEQUENCE [LARGE SCALE GENOMIC DNA]</scope>
    <source>
        <strain evidence="1">Sxm20200214</strain>
        <tissue evidence="1">Leaf</tissue>
    </source>
</reference>
<name>A0A8X7SLN3_BRACI</name>